<gene>
    <name evidence="1" type="ORF">ATW55_12030</name>
</gene>
<accession>A0A101XT18</accession>
<dbReference type="Proteomes" id="UP000053557">
    <property type="component" value="Unassembled WGS sequence"/>
</dbReference>
<organism evidence="1 2">
    <name type="scientific">Ferroacidibacillus organovorans</name>
    <dbReference type="NCBI Taxonomy" id="1765683"/>
    <lineage>
        <taxon>Bacteria</taxon>
        <taxon>Bacillati</taxon>
        <taxon>Bacillota</taxon>
        <taxon>Bacilli</taxon>
        <taxon>Bacillales</taxon>
        <taxon>Alicyclobacillaceae</taxon>
        <taxon>Ferroacidibacillus</taxon>
    </lineage>
</organism>
<proteinExistence type="predicted"/>
<dbReference type="AlphaFoldDB" id="A0A101XT18"/>
<comment type="caution">
    <text evidence="1">The sequence shown here is derived from an EMBL/GenBank/DDBJ whole genome shotgun (WGS) entry which is preliminary data.</text>
</comment>
<evidence type="ECO:0000313" key="1">
    <source>
        <dbReference type="EMBL" id="KUO97044.1"/>
    </source>
</evidence>
<dbReference type="EMBL" id="LPVJ01000006">
    <property type="protein sequence ID" value="KUO97044.1"/>
    <property type="molecule type" value="Genomic_DNA"/>
</dbReference>
<evidence type="ECO:0000313" key="2">
    <source>
        <dbReference type="Proteomes" id="UP000053557"/>
    </source>
</evidence>
<sequence>MAIGEAAQVIVTFPEAGAVVVGAGVVDGGLGAVVFDGLEHAVSEARPVATANAAKSDCLSIKIRLLSSNVSAMRETTRTLPPVLMQRMRFT</sequence>
<reference evidence="1 2" key="1">
    <citation type="submission" date="2015-12" db="EMBL/GenBank/DDBJ databases">
        <title>Draft genome sequence of Acidibacillus ferrooxidans ITV001, isolated from a chalcopyrite acid mine drainage site in Brazil.</title>
        <authorList>
            <person name="Dall'Agnol H."/>
            <person name="Nancucheo I."/>
            <person name="Johnson B."/>
            <person name="Oliveira R."/>
            <person name="Leite L."/>
            <person name="Pylro V."/>
            <person name="Nunes G.L."/>
            <person name="Tzotzos G."/>
            <person name="Fernandes G.R."/>
            <person name="Dutra J."/>
            <person name="Orellana S.C."/>
            <person name="Oliveira G."/>
        </authorList>
    </citation>
    <scope>NUCLEOTIDE SEQUENCE [LARGE SCALE GENOMIC DNA]</scope>
    <source>
        <strain evidence="2">ITV01</strain>
    </source>
</reference>
<name>A0A101XT18_9BACL</name>
<protein>
    <submittedName>
        <fullName evidence="1">Uncharacterized protein</fullName>
    </submittedName>
</protein>
<keyword evidence="2" id="KW-1185">Reference proteome</keyword>